<dbReference type="Proteomes" id="UP000797356">
    <property type="component" value="Chromosome 13"/>
</dbReference>
<keyword evidence="2" id="KW-1185">Reference proteome</keyword>
<gene>
    <name evidence="1" type="ORF">COCNU_13G003240</name>
</gene>
<proteinExistence type="predicted"/>
<reference evidence="1" key="2">
    <citation type="submission" date="2019-07" db="EMBL/GenBank/DDBJ databases">
        <authorList>
            <person name="Yang Y."/>
            <person name="Bocs S."/>
            <person name="Baudouin L."/>
        </authorList>
    </citation>
    <scope>NUCLEOTIDE SEQUENCE</scope>
    <source>
        <tissue evidence="1">Spear leaf of Hainan Tall coconut</tissue>
    </source>
</reference>
<evidence type="ECO:0000313" key="2">
    <source>
        <dbReference type="Proteomes" id="UP000797356"/>
    </source>
</evidence>
<dbReference type="AlphaFoldDB" id="A0A8K0IUB4"/>
<protein>
    <submittedName>
        <fullName evidence="1">Uncharacterized protein</fullName>
    </submittedName>
</protein>
<dbReference type="OrthoDB" id="511315at2759"/>
<dbReference type="PANTHER" id="PTHR35754:SF2">
    <property type="entry name" value="ATP SYNTHASE SUBUNIT B"/>
    <property type="match status" value="1"/>
</dbReference>
<dbReference type="EMBL" id="CM017884">
    <property type="protein sequence ID" value="KAG1366534.1"/>
    <property type="molecule type" value="Genomic_DNA"/>
</dbReference>
<accession>A0A8K0IUB4</accession>
<organism evidence="1 2">
    <name type="scientific">Cocos nucifera</name>
    <name type="common">Coconut palm</name>
    <dbReference type="NCBI Taxonomy" id="13894"/>
    <lineage>
        <taxon>Eukaryota</taxon>
        <taxon>Viridiplantae</taxon>
        <taxon>Streptophyta</taxon>
        <taxon>Embryophyta</taxon>
        <taxon>Tracheophyta</taxon>
        <taxon>Spermatophyta</taxon>
        <taxon>Magnoliopsida</taxon>
        <taxon>Liliopsida</taxon>
        <taxon>Arecaceae</taxon>
        <taxon>Arecoideae</taxon>
        <taxon>Cocoseae</taxon>
        <taxon>Attaleinae</taxon>
        <taxon>Cocos</taxon>
    </lineage>
</organism>
<reference evidence="1" key="1">
    <citation type="journal article" date="2017" name="Gigascience">
        <title>The genome draft of coconut (Cocos nucifera).</title>
        <authorList>
            <person name="Xiao Y."/>
            <person name="Xu P."/>
            <person name="Fan H."/>
            <person name="Baudouin L."/>
            <person name="Xia W."/>
            <person name="Bocs S."/>
            <person name="Xu J."/>
            <person name="Li Q."/>
            <person name="Guo A."/>
            <person name="Zhou L."/>
            <person name="Li J."/>
            <person name="Wu Y."/>
            <person name="Ma Z."/>
            <person name="Armero A."/>
            <person name="Issali A.E."/>
            <person name="Liu N."/>
            <person name="Peng M."/>
            <person name="Yang Y."/>
        </authorList>
    </citation>
    <scope>NUCLEOTIDE SEQUENCE</scope>
    <source>
        <tissue evidence="1">Spear leaf of Hainan Tall coconut</tissue>
    </source>
</reference>
<name>A0A8K0IUB4_COCNU</name>
<dbReference type="PANTHER" id="PTHR35754">
    <property type="entry name" value="ATP SYNTHASE SUBUNIT B"/>
    <property type="match status" value="1"/>
</dbReference>
<evidence type="ECO:0000313" key="1">
    <source>
        <dbReference type="EMBL" id="KAG1366534.1"/>
    </source>
</evidence>
<comment type="caution">
    <text evidence="1">The sequence shown here is derived from an EMBL/GenBank/DDBJ whole genome shotgun (WGS) entry which is preliminary data.</text>
</comment>
<sequence>MEALRKLERVQRMLSFMEARGLSFNDQGSDRFLAHFLLFLVQPRGIVNLEKRCDLISELLQKISAKILEEALFFVTGEDSQQSYVELPSESYLENKIKFHQSEAEDIPMIGLDAMQRANSTLEDFCRSYFMFHEMDVNKPQSIFKFLPVLSFTESYIYQLDTLNEKDLHLSSQDLISSESRDDNLGCILKGVADQSVTDDLNEASRPDPFNPLVHILQCQGLLTERIRTELRSGAEYWALERKLCRLLMRKKKILIEDVMQAIHVKSFDYRVLNLLLYQLRGQEVNELHMEFLSVSEFLVEVSDDLMMLQTIASTYCECLSGYMELQQRQEYWRNALLKLKKSMSNYQSVWIPNYH</sequence>